<name>A0A316Z398_9BASI</name>
<evidence type="ECO:0000256" key="5">
    <source>
        <dbReference type="ARBA" id="ARBA00022825"/>
    </source>
</evidence>
<dbReference type="AlphaFoldDB" id="A0A316Z398"/>
<dbReference type="EMBL" id="KZ819301">
    <property type="protein sequence ID" value="PWN96021.1"/>
    <property type="molecule type" value="Genomic_DNA"/>
</dbReference>
<dbReference type="GeneID" id="37266499"/>
<evidence type="ECO:0000256" key="6">
    <source>
        <dbReference type="PIRSR" id="PIRSR615500-1"/>
    </source>
</evidence>
<evidence type="ECO:0000256" key="7">
    <source>
        <dbReference type="PROSITE-ProRule" id="PRU01240"/>
    </source>
</evidence>
<dbReference type="Pfam" id="PF00082">
    <property type="entry name" value="Peptidase_S8"/>
    <property type="match status" value="1"/>
</dbReference>
<dbReference type="PROSITE" id="PS00138">
    <property type="entry name" value="SUBTILASE_SER"/>
    <property type="match status" value="1"/>
</dbReference>
<keyword evidence="3 10" id="KW-0732">Signal</keyword>
<organism evidence="13 14">
    <name type="scientific">Tilletiopsis washingtonensis</name>
    <dbReference type="NCBI Taxonomy" id="58919"/>
    <lineage>
        <taxon>Eukaryota</taxon>
        <taxon>Fungi</taxon>
        <taxon>Dikarya</taxon>
        <taxon>Basidiomycota</taxon>
        <taxon>Ustilaginomycotina</taxon>
        <taxon>Exobasidiomycetes</taxon>
        <taxon>Entylomatales</taxon>
        <taxon>Entylomatales incertae sedis</taxon>
        <taxon>Tilletiopsis</taxon>
    </lineage>
</organism>
<dbReference type="SUPFAM" id="SSF52743">
    <property type="entry name" value="Subtilisin-like"/>
    <property type="match status" value="1"/>
</dbReference>
<feature type="region of interest" description="Disordered" evidence="9">
    <location>
        <begin position="120"/>
        <end position="157"/>
    </location>
</feature>
<feature type="compositionally biased region" description="Polar residues" evidence="9">
    <location>
        <begin position="120"/>
        <end position="151"/>
    </location>
</feature>
<dbReference type="PROSITE" id="PS51892">
    <property type="entry name" value="SUBTILASE"/>
    <property type="match status" value="1"/>
</dbReference>
<feature type="active site" description="Charge relay system" evidence="6 7">
    <location>
        <position position="310"/>
    </location>
</feature>
<dbReference type="OrthoDB" id="206201at2759"/>
<dbReference type="PROSITE" id="PS00137">
    <property type="entry name" value="SUBTILASE_HIS"/>
    <property type="match status" value="1"/>
</dbReference>
<dbReference type="GO" id="GO:0004252">
    <property type="term" value="F:serine-type endopeptidase activity"/>
    <property type="evidence" value="ECO:0007669"/>
    <property type="project" value="UniProtKB-UniRule"/>
</dbReference>
<dbReference type="PRINTS" id="PR00723">
    <property type="entry name" value="SUBTILISIN"/>
</dbReference>
<evidence type="ECO:0000259" key="12">
    <source>
        <dbReference type="Pfam" id="PF06280"/>
    </source>
</evidence>
<keyword evidence="2 7" id="KW-0645">Protease</keyword>
<dbReference type="CDD" id="cd07489">
    <property type="entry name" value="Peptidases_S8_5"/>
    <property type="match status" value="1"/>
</dbReference>
<dbReference type="Proteomes" id="UP000245946">
    <property type="component" value="Unassembled WGS sequence"/>
</dbReference>
<dbReference type="InterPro" id="IPR051048">
    <property type="entry name" value="Peptidase_S8/S53_subtilisin"/>
</dbReference>
<dbReference type="RefSeq" id="XP_025596300.1">
    <property type="nucleotide sequence ID" value="XM_025738953.1"/>
</dbReference>
<reference evidence="13 14" key="1">
    <citation type="journal article" date="2018" name="Mol. Biol. Evol.">
        <title>Broad Genomic Sampling Reveals a Smut Pathogenic Ancestry of the Fungal Clade Ustilaginomycotina.</title>
        <authorList>
            <person name="Kijpornyongpan T."/>
            <person name="Mondo S.J."/>
            <person name="Barry K."/>
            <person name="Sandor L."/>
            <person name="Lee J."/>
            <person name="Lipzen A."/>
            <person name="Pangilinan J."/>
            <person name="LaButti K."/>
            <person name="Hainaut M."/>
            <person name="Henrissat B."/>
            <person name="Grigoriev I.V."/>
            <person name="Spatafora J.W."/>
            <person name="Aime M.C."/>
        </authorList>
    </citation>
    <scope>NUCLEOTIDE SEQUENCE [LARGE SCALE GENOMIC DNA]</scope>
    <source>
        <strain evidence="13 14">MCA 4186</strain>
    </source>
</reference>
<evidence type="ECO:0000256" key="2">
    <source>
        <dbReference type="ARBA" id="ARBA00022670"/>
    </source>
</evidence>
<feature type="region of interest" description="Disordered" evidence="9">
    <location>
        <begin position="190"/>
        <end position="235"/>
    </location>
</feature>
<evidence type="ECO:0000256" key="9">
    <source>
        <dbReference type="SAM" id="MobiDB-lite"/>
    </source>
</evidence>
<dbReference type="GO" id="GO:0006508">
    <property type="term" value="P:proteolysis"/>
    <property type="evidence" value="ECO:0007669"/>
    <property type="project" value="UniProtKB-KW"/>
</dbReference>
<sequence>MRTLALWLLLTPALATSFSPNVLQPSSLLAPNLYPEAETVPFRPAAEEAQGAVTRAYLIELDGAASSLEHWRNWARRSESTASHAEAATGAGASTSTPRSIARSLLGAVDALTHRYGLRSNGTDDWQNGQAEQPQSDHTNSNLTDGRQASSAMLGDDDGAPPVYFKIRHEFDDPTLLLGLSVRVLGYTPRASSGTTAEGTGDSWSADGLSPESVPSRPTPMPDGPSSAGPRGWSQQRDMQLLSTARGVLRVTPVRLVPAPRPWNGLEQVASVSTGSSSSSIRRSNLDMIGVTSLHEEGVNGKGVKIAMIDTGVDWTHPSLGAGFGPGKRISFGEDLVGDDYDGTNDPAPRADPFSKCAPHGTHIAGIIAARAPPDSTSPFANVSGVAPGADLGVYRVFGCRGGTADDVLLKALQKACASGADVITMSIGSPAAWSDTPTARMATSIAAKGRIVTVSAGNDGDVGLYYQSSPSVAPDILSVASVNSAYLTVYNASVSSGDRDPIPYYSANAFGLKDAQIWPFAQASDLTTLLDGCGSLPDSAPADLSTLVVIVRRGGCALDVKFRNLARNRVRTVLVANTGLAPFYPIGTGIDRSALIEAAAADWLVARYNKDPTIALSFPSTGPLSLPNKQSAGVISPFSSYGPTFDLLSSPSLAAPGDRILSTWPVSSGSWAILSGTSMACPHVAAAAALLLQAAREKRWIAGAPTHASPNLDVMDVRRVIDRLRSTAQPGSNSTRAAMLETGAKQGSGLLQVADAVRFNTSVSPGSLVLDPDAAFPMRRSFTVSNSGTRARTFQILHEPAGTALTYSAGSAYPNAGPAPLAEGHLEVTLTPRIFKLEPGASTSVSVEFAPPGSGVDKTTFPVLSGFLRIISSPVVLPGAARIAKAQESLTVSYLGIATPITSMQVLDRGFGLTSSGTYSMPVVLIGGDPKKPQTLPRAYTFLDGDLPVLVLRLLSGTRRIKIDLVEDLEGSKSSSDSAEQAGDATSDGTALPVPRDVSHEDAIYAQDGRALGIPRLLFQAAAAEELHILDIRAPPTHVPIAIPTRPTFETPAGEIQPVDWTTSRVVGPIASSELLPRSADSGSSSSYSITWDGSIAGTPVPTGEYRIRISALKLGVGEPDAGQDVAEGGVRYDRWWSPIIRVQRAFDDPAKHAAASSQQVVSQVRV</sequence>
<dbReference type="Pfam" id="PF06280">
    <property type="entry name" value="fn3_5"/>
    <property type="match status" value="1"/>
</dbReference>
<feature type="domain" description="C5a peptidase/Subtilisin-like protease SBT2-like Fn3-like" evidence="12">
    <location>
        <begin position="781"/>
        <end position="871"/>
    </location>
</feature>
<feature type="signal peptide" evidence="10">
    <location>
        <begin position="1"/>
        <end position="15"/>
    </location>
</feature>
<dbReference type="PANTHER" id="PTHR43399:SF4">
    <property type="entry name" value="CELL WALL-ASSOCIATED PROTEASE"/>
    <property type="match status" value="1"/>
</dbReference>
<dbReference type="PANTHER" id="PTHR43399">
    <property type="entry name" value="SUBTILISIN-RELATED"/>
    <property type="match status" value="1"/>
</dbReference>
<keyword evidence="5 7" id="KW-0720">Serine protease</keyword>
<evidence type="ECO:0000259" key="11">
    <source>
        <dbReference type="Pfam" id="PF00082"/>
    </source>
</evidence>
<evidence type="ECO:0000256" key="10">
    <source>
        <dbReference type="SAM" id="SignalP"/>
    </source>
</evidence>
<evidence type="ECO:0000313" key="14">
    <source>
        <dbReference type="Proteomes" id="UP000245946"/>
    </source>
</evidence>
<feature type="chain" id="PRO_5016382753" evidence="10">
    <location>
        <begin position="16"/>
        <end position="1168"/>
    </location>
</feature>
<protein>
    <submittedName>
        <fullName evidence="13">Subtilisin-like protein</fullName>
    </submittedName>
</protein>
<accession>A0A316Z398</accession>
<evidence type="ECO:0000256" key="1">
    <source>
        <dbReference type="ARBA" id="ARBA00011073"/>
    </source>
</evidence>
<evidence type="ECO:0000256" key="3">
    <source>
        <dbReference type="ARBA" id="ARBA00022729"/>
    </source>
</evidence>
<proteinExistence type="inferred from homology"/>
<dbReference type="PROSITE" id="PS00136">
    <property type="entry name" value="SUBTILASE_ASP"/>
    <property type="match status" value="1"/>
</dbReference>
<dbReference type="InterPro" id="IPR023827">
    <property type="entry name" value="Peptidase_S8_Asp-AS"/>
</dbReference>
<dbReference type="Gene3D" id="3.40.50.200">
    <property type="entry name" value="Peptidase S8/S53 domain"/>
    <property type="match status" value="2"/>
</dbReference>
<feature type="region of interest" description="Disordered" evidence="9">
    <location>
        <begin position="973"/>
        <end position="997"/>
    </location>
</feature>
<dbReference type="InterPro" id="IPR015500">
    <property type="entry name" value="Peptidase_S8_subtilisin-rel"/>
</dbReference>
<dbReference type="InterPro" id="IPR034187">
    <property type="entry name" value="Peptidases_S8_5"/>
</dbReference>
<dbReference type="InterPro" id="IPR000209">
    <property type="entry name" value="Peptidase_S8/S53_dom"/>
</dbReference>
<dbReference type="STRING" id="58919.A0A316Z398"/>
<dbReference type="InterPro" id="IPR010435">
    <property type="entry name" value="C5a/SBT2-like_Fn3"/>
</dbReference>
<gene>
    <name evidence="13" type="ORF">FA09DRAFT_103642</name>
</gene>
<dbReference type="InterPro" id="IPR022398">
    <property type="entry name" value="Peptidase_S8_His-AS"/>
</dbReference>
<evidence type="ECO:0000313" key="13">
    <source>
        <dbReference type="EMBL" id="PWN96021.1"/>
    </source>
</evidence>
<evidence type="ECO:0000256" key="4">
    <source>
        <dbReference type="ARBA" id="ARBA00022801"/>
    </source>
</evidence>
<keyword evidence="4 7" id="KW-0378">Hydrolase</keyword>
<keyword evidence="14" id="KW-1185">Reference proteome</keyword>
<dbReference type="InterPro" id="IPR036852">
    <property type="entry name" value="Peptidase_S8/S53_dom_sf"/>
</dbReference>
<dbReference type="InterPro" id="IPR023828">
    <property type="entry name" value="Peptidase_S8_Ser-AS"/>
</dbReference>
<evidence type="ECO:0000256" key="8">
    <source>
        <dbReference type="RuleBase" id="RU003355"/>
    </source>
</evidence>
<comment type="similarity">
    <text evidence="1 7 8">Belongs to the peptidase S8 family.</text>
</comment>
<feature type="active site" description="Charge relay system" evidence="6 7">
    <location>
        <position position="360"/>
    </location>
</feature>
<dbReference type="GO" id="GO:0016020">
    <property type="term" value="C:membrane"/>
    <property type="evidence" value="ECO:0007669"/>
    <property type="project" value="InterPro"/>
</dbReference>
<feature type="domain" description="Peptidase S8/S53" evidence="11">
    <location>
        <begin position="301"/>
        <end position="698"/>
    </location>
</feature>
<feature type="active site" description="Charge relay system" evidence="6 7">
    <location>
        <position position="679"/>
    </location>
</feature>